<accession>A0ACB6QPB1</accession>
<keyword evidence="2" id="KW-1185">Reference proteome</keyword>
<name>A0ACB6QPB1_9PLEO</name>
<proteinExistence type="predicted"/>
<evidence type="ECO:0000313" key="2">
    <source>
        <dbReference type="Proteomes" id="UP000799755"/>
    </source>
</evidence>
<protein>
    <submittedName>
        <fullName evidence="1">Uncharacterized protein</fullName>
    </submittedName>
</protein>
<gene>
    <name evidence="1" type="ORF">BDR25DRAFT_289732</name>
</gene>
<dbReference type="EMBL" id="MU003514">
    <property type="protein sequence ID" value="KAF2468813.1"/>
    <property type="molecule type" value="Genomic_DNA"/>
</dbReference>
<organism evidence="1 2">
    <name type="scientific">Lindgomyces ingoldianus</name>
    <dbReference type="NCBI Taxonomy" id="673940"/>
    <lineage>
        <taxon>Eukaryota</taxon>
        <taxon>Fungi</taxon>
        <taxon>Dikarya</taxon>
        <taxon>Ascomycota</taxon>
        <taxon>Pezizomycotina</taxon>
        <taxon>Dothideomycetes</taxon>
        <taxon>Pleosporomycetidae</taxon>
        <taxon>Pleosporales</taxon>
        <taxon>Lindgomycetaceae</taxon>
        <taxon>Lindgomyces</taxon>
    </lineage>
</organism>
<reference evidence="1" key="1">
    <citation type="journal article" date="2020" name="Stud. Mycol.">
        <title>101 Dothideomycetes genomes: a test case for predicting lifestyles and emergence of pathogens.</title>
        <authorList>
            <person name="Haridas S."/>
            <person name="Albert R."/>
            <person name="Binder M."/>
            <person name="Bloem J."/>
            <person name="Labutti K."/>
            <person name="Salamov A."/>
            <person name="Andreopoulos B."/>
            <person name="Baker S."/>
            <person name="Barry K."/>
            <person name="Bills G."/>
            <person name="Bluhm B."/>
            <person name="Cannon C."/>
            <person name="Castanera R."/>
            <person name="Culley D."/>
            <person name="Daum C."/>
            <person name="Ezra D."/>
            <person name="Gonzalez J."/>
            <person name="Henrissat B."/>
            <person name="Kuo A."/>
            <person name="Liang C."/>
            <person name="Lipzen A."/>
            <person name="Lutzoni F."/>
            <person name="Magnuson J."/>
            <person name="Mondo S."/>
            <person name="Nolan M."/>
            <person name="Ohm R."/>
            <person name="Pangilinan J."/>
            <person name="Park H.-J."/>
            <person name="Ramirez L."/>
            <person name="Alfaro M."/>
            <person name="Sun H."/>
            <person name="Tritt A."/>
            <person name="Yoshinaga Y."/>
            <person name="Zwiers L.-H."/>
            <person name="Turgeon B."/>
            <person name="Goodwin S."/>
            <person name="Spatafora J."/>
            <person name="Crous P."/>
            <person name="Grigoriev I."/>
        </authorList>
    </citation>
    <scope>NUCLEOTIDE SEQUENCE</scope>
    <source>
        <strain evidence="1">ATCC 200398</strain>
    </source>
</reference>
<sequence>MLIPELDILKPIDPSISSSDDYEIFSLSNAQVFYTRNGKPASLLTAYADTPLRVVGKLEAPDRHQQKYLVKKPFKSVDIEIRDVTRFSYGQTNDGEIMLWALGKAGWFEIMPAKAYKNIFQDMVEAVGVLYFMTDIYNEPRKRGGGPNAPLLYQEYAEDTRFSCNDPGHAEEIFHRHRQFLIMCFINRAQGLSWTNTPIYRHYKTQFPTDFEKAKARIDGRHQQKEEKPSRIIPTAQKSKAPRGPKKSKQKLTDKPQKNQNWWEAAAIFEFMQKAVNHGAMRIGHVTIDKVAKLMVRRYEIDDLEVAANVVKVHATNLRYMMDYPRRKNIQYFLDEPIYHELSSGHNLLAAEVRRSESIELRLRKGHATMKDDNSDDSDSSPSTATPQRRPPRKGKFSGLRPKSSKFSGKGKKPKPNVSSDSGSGGEEEERPGMTVDPPIRLQSLFPAKRKLVFDDSDDENATQPHKRAASLSIESEAQDPYSPPSSDDNDTEVPTEPLPLRWRSGNISAKASSPALLPPIVSTPLPSYAANAPGDSWVCTFDGCSQKVYGASEVVGRKLIEEHLQNHVAKRQNQIELVMSEEQRLRLPVNNLIKRIREIAEHQQPLFPSMGAPASATRLTPIERSV</sequence>
<evidence type="ECO:0000313" key="1">
    <source>
        <dbReference type="EMBL" id="KAF2468813.1"/>
    </source>
</evidence>
<comment type="caution">
    <text evidence="1">The sequence shown here is derived from an EMBL/GenBank/DDBJ whole genome shotgun (WGS) entry which is preliminary data.</text>
</comment>
<dbReference type="Proteomes" id="UP000799755">
    <property type="component" value="Unassembled WGS sequence"/>
</dbReference>